<protein>
    <submittedName>
        <fullName evidence="7">ATP-dependent helicase</fullName>
    </submittedName>
</protein>
<gene>
    <name evidence="7" type="ORF">FNZ23_20780</name>
</gene>
<dbReference type="InterPro" id="IPR014017">
    <property type="entry name" value="DNA_helicase_UvrD-like_C"/>
</dbReference>
<dbReference type="GO" id="GO:0016787">
    <property type="term" value="F:hydrolase activity"/>
    <property type="evidence" value="ECO:0007669"/>
    <property type="project" value="UniProtKB-KW"/>
</dbReference>
<keyword evidence="3 7" id="KW-0347">Helicase</keyword>
<evidence type="ECO:0000256" key="4">
    <source>
        <dbReference type="ARBA" id="ARBA00022840"/>
    </source>
</evidence>
<dbReference type="Pfam" id="PF13361">
    <property type="entry name" value="UvrD_C"/>
    <property type="match status" value="1"/>
</dbReference>
<evidence type="ECO:0000259" key="6">
    <source>
        <dbReference type="Pfam" id="PF13361"/>
    </source>
</evidence>
<name>A0A553Z272_9ACTN</name>
<dbReference type="Gene3D" id="3.40.50.300">
    <property type="entry name" value="P-loop containing nucleotide triphosphate hydrolases"/>
    <property type="match status" value="2"/>
</dbReference>
<evidence type="ECO:0000256" key="5">
    <source>
        <dbReference type="SAM" id="MobiDB-lite"/>
    </source>
</evidence>
<evidence type="ECO:0000256" key="1">
    <source>
        <dbReference type="ARBA" id="ARBA00022741"/>
    </source>
</evidence>
<dbReference type="Proteomes" id="UP000320888">
    <property type="component" value="Unassembled WGS sequence"/>
</dbReference>
<evidence type="ECO:0000256" key="2">
    <source>
        <dbReference type="ARBA" id="ARBA00022801"/>
    </source>
</evidence>
<evidence type="ECO:0000313" key="8">
    <source>
        <dbReference type="Proteomes" id="UP000320888"/>
    </source>
</evidence>
<dbReference type="Pfam" id="PF13245">
    <property type="entry name" value="AAA_19"/>
    <property type="match status" value="1"/>
</dbReference>
<dbReference type="AlphaFoldDB" id="A0A553Z272"/>
<dbReference type="GO" id="GO:0000724">
    <property type="term" value="P:double-strand break repair via homologous recombination"/>
    <property type="evidence" value="ECO:0007669"/>
    <property type="project" value="TreeGrafter"/>
</dbReference>
<dbReference type="PANTHER" id="PTHR11070:SF30">
    <property type="entry name" value="F-BOX DNA HELICASE 1"/>
    <property type="match status" value="1"/>
</dbReference>
<keyword evidence="8" id="KW-1185">Reference proteome</keyword>
<accession>A0A553Z272</accession>
<feature type="compositionally biased region" description="Acidic residues" evidence="5">
    <location>
        <begin position="443"/>
        <end position="452"/>
    </location>
</feature>
<dbReference type="SUPFAM" id="SSF52540">
    <property type="entry name" value="P-loop containing nucleoside triphosphate hydrolases"/>
    <property type="match status" value="1"/>
</dbReference>
<feature type="region of interest" description="Disordered" evidence="5">
    <location>
        <begin position="443"/>
        <end position="463"/>
    </location>
</feature>
<evidence type="ECO:0000313" key="7">
    <source>
        <dbReference type="EMBL" id="TSB35580.1"/>
    </source>
</evidence>
<dbReference type="GO" id="GO:0003677">
    <property type="term" value="F:DNA binding"/>
    <property type="evidence" value="ECO:0007669"/>
    <property type="project" value="InterPro"/>
</dbReference>
<feature type="domain" description="UvrD-like helicase C-terminal" evidence="6">
    <location>
        <begin position="414"/>
        <end position="482"/>
    </location>
</feature>
<dbReference type="EMBL" id="VKLS01000303">
    <property type="protein sequence ID" value="TSB35580.1"/>
    <property type="molecule type" value="Genomic_DNA"/>
</dbReference>
<sequence>MRAHHTTTPTTEQSAAAEAFRTGSHLVIQAGAGTGKTTTLGMLAHEARAQGRRGRYLAFNRSIARDAAHAFPTETTCTTAHALAYAEVGRKYRARMDVPRRSGWRTGAALGIDPGMSLRLGPRKISNRALSCAALRTVNRFCQSDDPGLAYHHVPPLRGAEAEPLHRRLADAVLPYARKAWADLQNPDRGAVRFLHDHYLKMWALQEPVIPTDFLLLDEAQDTNPVMEHVLDTQRDHAQVVLVGDSAQAVYGWRGARDIMTGSPGRHLRLSRSFRFGPALAHEANRWLALANAPLRLTGAPWRTTELTAVRDPQAILCRSNGGAMREVIWQLAAGRRVALAGGSGALRALAHAAHDLESGRSTTHPELMLFASWSELREYAEYDPAGRDLLPLVELVDTHGSEAVLATLDQLSPEECAEVTVSTAHRAKGREWDSVRIGDDFTEPDDLDEHDDGIPLPGPVDPDESRLAYVAVTRARSRLDIGGLSWINRHPVGDPRI</sequence>
<dbReference type="OrthoDB" id="5318045at2"/>
<reference evidence="7 8" key="1">
    <citation type="submission" date="2019-07" db="EMBL/GenBank/DDBJ databases">
        <title>Draft genome for Streptomyces benahoarensis MZ03-48.</title>
        <authorList>
            <person name="Gonzalez-Pimentel J.L."/>
        </authorList>
    </citation>
    <scope>NUCLEOTIDE SEQUENCE [LARGE SCALE GENOMIC DNA]</scope>
    <source>
        <strain evidence="7 8">MZ03-48</strain>
    </source>
</reference>
<keyword evidence="2" id="KW-0378">Hydrolase</keyword>
<dbReference type="GO" id="GO:0031297">
    <property type="term" value="P:replication fork processing"/>
    <property type="evidence" value="ECO:0007669"/>
    <property type="project" value="TreeGrafter"/>
</dbReference>
<evidence type="ECO:0000256" key="3">
    <source>
        <dbReference type="ARBA" id="ARBA00022806"/>
    </source>
</evidence>
<keyword evidence="1" id="KW-0547">Nucleotide-binding</keyword>
<dbReference type="GO" id="GO:0043138">
    <property type="term" value="F:3'-5' DNA helicase activity"/>
    <property type="evidence" value="ECO:0007669"/>
    <property type="project" value="TreeGrafter"/>
</dbReference>
<dbReference type="InterPro" id="IPR027417">
    <property type="entry name" value="P-loop_NTPase"/>
</dbReference>
<dbReference type="RefSeq" id="WP_143943887.1">
    <property type="nucleotide sequence ID" value="NZ_VKLS01000303.1"/>
</dbReference>
<dbReference type="PANTHER" id="PTHR11070">
    <property type="entry name" value="UVRD / RECB / PCRA DNA HELICASE FAMILY MEMBER"/>
    <property type="match status" value="1"/>
</dbReference>
<dbReference type="InterPro" id="IPR000212">
    <property type="entry name" value="DNA_helicase_UvrD/REP"/>
</dbReference>
<proteinExistence type="predicted"/>
<dbReference type="GO" id="GO:0005524">
    <property type="term" value="F:ATP binding"/>
    <property type="evidence" value="ECO:0007669"/>
    <property type="project" value="UniProtKB-KW"/>
</dbReference>
<organism evidence="7 8">
    <name type="scientific">Streptomyces benahoarensis</name>
    <dbReference type="NCBI Taxonomy" id="2595054"/>
    <lineage>
        <taxon>Bacteria</taxon>
        <taxon>Bacillati</taxon>
        <taxon>Actinomycetota</taxon>
        <taxon>Actinomycetes</taxon>
        <taxon>Kitasatosporales</taxon>
        <taxon>Streptomycetaceae</taxon>
        <taxon>Streptomyces</taxon>
    </lineage>
</organism>
<keyword evidence="4" id="KW-0067">ATP-binding</keyword>
<comment type="caution">
    <text evidence="7">The sequence shown here is derived from an EMBL/GenBank/DDBJ whole genome shotgun (WGS) entry which is preliminary data.</text>
</comment>